<evidence type="ECO:0000313" key="2">
    <source>
        <dbReference type="Proteomes" id="UP000789860"/>
    </source>
</evidence>
<reference evidence="1" key="1">
    <citation type="submission" date="2021-06" db="EMBL/GenBank/DDBJ databases">
        <authorList>
            <person name="Kallberg Y."/>
            <person name="Tangrot J."/>
            <person name="Rosling A."/>
        </authorList>
    </citation>
    <scope>NUCLEOTIDE SEQUENCE</scope>
    <source>
        <strain evidence="1">AU212A</strain>
    </source>
</reference>
<evidence type="ECO:0000313" key="1">
    <source>
        <dbReference type="EMBL" id="CAG8714921.1"/>
    </source>
</evidence>
<proteinExistence type="predicted"/>
<feature type="non-terminal residue" evidence="1">
    <location>
        <position position="48"/>
    </location>
</feature>
<accession>A0ACA9PLT8</accession>
<feature type="non-terminal residue" evidence="1">
    <location>
        <position position="1"/>
    </location>
</feature>
<organism evidence="1 2">
    <name type="scientific">Scutellospora calospora</name>
    <dbReference type="NCBI Taxonomy" id="85575"/>
    <lineage>
        <taxon>Eukaryota</taxon>
        <taxon>Fungi</taxon>
        <taxon>Fungi incertae sedis</taxon>
        <taxon>Mucoromycota</taxon>
        <taxon>Glomeromycotina</taxon>
        <taxon>Glomeromycetes</taxon>
        <taxon>Diversisporales</taxon>
        <taxon>Gigasporaceae</taxon>
        <taxon>Scutellospora</taxon>
    </lineage>
</organism>
<dbReference type="EMBL" id="CAJVPM010044801">
    <property type="protein sequence ID" value="CAG8714921.1"/>
    <property type="molecule type" value="Genomic_DNA"/>
</dbReference>
<protein>
    <submittedName>
        <fullName evidence="1">6854_t:CDS:1</fullName>
    </submittedName>
</protein>
<keyword evidence="2" id="KW-1185">Reference proteome</keyword>
<sequence length="48" mass="5377">LIEDTSMNLSNEANMNSISSKDKSLEITEAIFTEVTSTKITFNTNKHK</sequence>
<gene>
    <name evidence="1" type="ORF">SCALOS_LOCUS11024</name>
</gene>
<name>A0ACA9PLT8_9GLOM</name>
<comment type="caution">
    <text evidence="1">The sequence shown here is derived from an EMBL/GenBank/DDBJ whole genome shotgun (WGS) entry which is preliminary data.</text>
</comment>
<dbReference type="Proteomes" id="UP000789860">
    <property type="component" value="Unassembled WGS sequence"/>
</dbReference>